<dbReference type="Proteomes" id="UP001519343">
    <property type="component" value="Unassembled WGS sequence"/>
</dbReference>
<accession>A0ABS4GS00</accession>
<keyword evidence="4" id="KW-1185">Reference proteome</keyword>
<feature type="domain" description="UspA" evidence="2">
    <location>
        <begin position="2"/>
        <end position="143"/>
    </location>
</feature>
<evidence type="ECO:0000259" key="2">
    <source>
        <dbReference type="Pfam" id="PF00582"/>
    </source>
</evidence>
<proteinExistence type="inferred from homology"/>
<evidence type="ECO:0000256" key="1">
    <source>
        <dbReference type="ARBA" id="ARBA00008791"/>
    </source>
</evidence>
<dbReference type="PANTHER" id="PTHR31964:SF113">
    <property type="entry name" value="USPA DOMAIN-CONTAINING PROTEIN"/>
    <property type="match status" value="1"/>
</dbReference>
<dbReference type="InterPro" id="IPR006016">
    <property type="entry name" value="UspA"/>
</dbReference>
<dbReference type="RefSeq" id="WP_245203826.1">
    <property type="nucleotide sequence ID" value="NZ_JAGGKT010000009.1"/>
</dbReference>
<dbReference type="Gene3D" id="3.40.50.620">
    <property type="entry name" value="HUPs"/>
    <property type="match status" value="1"/>
</dbReference>
<dbReference type="CDD" id="cd00293">
    <property type="entry name" value="USP-like"/>
    <property type="match status" value="1"/>
</dbReference>
<evidence type="ECO:0000313" key="3">
    <source>
        <dbReference type="EMBL" id="MBP1933009.1"/>
    </source>
</evidence>
<sequence length="144" mass="16090">MMYSKILVPYDGSEESKKALEMAKTLLKQDETIELVILNVVTILTNPYYTAYGYFDDPLREEHLKAAKKALEEVGRSLKDLPNKTQTFVEEGNPALAIVDFVKENGVDLIVMGSRGLGGIKEMFLGSVSHYVVQKSPCPVFIMK</sequence>
<dbReference type="EMBL" id="JAGGKT010000009">
    <property type="protein sequence ID" value="MBP1933009.1"/>
    <property type="molecule type" value="Genomic_DNA"/>
</dbReference>
<organism evidence="3 4">
    <name type="scientific">Ammoniphilus resinae</name>
    <dbReference type="NCBI Taxonomy" id="861532"/>
    <lineage>
        <taxon>Bacteria</taxon>
        <taxon>Bacillati</taxon>
        <taxon>Bacillota</taxon>
        <taxon>Bacilli</taxon>
        <taxon>Bacillales</taxon>
        <taxon>Paenibacillaceae</taxon>
        <taxon>Aneurinibacillus group</taxon>
        <taxon>Ammoniphilus</taxon>
    </lineage>
</organism>
<dbReference type="InterPro" id="IPR006015">
    <property type="entry name" value="Universal_stress_UspA"/>
</dbReference>
<evidence type="ECO:0000313" key="4">
    <source>
        <dbReference type="Proteomes" id="UP001519343"/>
    </source>
</evidence>
<gene>
    <name evidence="3" type="ORF">J2Z37_003020</name>
</gene>
<dbReference type="PANTHER" id="PTHR31964">
    <property type="entry name" value="ADENINE NUCLEOTIDE ALPHA HYDROLASES-LIKE SUPERFAMILY PROTEIN"/>
    <property type="match status" value="1"/>
</dbReference>
<dbReference type="PRINTS" id="PR01438">
    <property type="entry name" value="UNVRSLSTRESS"/>
</dbReference>
<protein>
    <submittedName>
        <fullName evidence="3">Nucleotide-binding universal stress UspA family protein</fullName>
    </submittedName>
</protein>
<reference evidence="3 4" key="1">
    <citation type="submission" date="2021-03" db="EMBL/GenBank/DDBJ databases">
        <title>Genomic Encyclopedia of Type Strains, Phase IV (KMG-IV): sequencing the most valuable type-strain genomes for metagenomic binning, comparative biology and taxonomic classification.</title>
        <authorList>
            <person name="Goeker M."/>
        </authorList>
    </citation>
    <scope>NUCLEOTIDE SEQUENCE [LARGE SCALE GENOMIC DNA]</scope>
    <source>
        <strain evidence="3 4">DSM 24738</strain>
    </source>
</reference>
<name>A0ABS4GS00_9BACL</name>
<comment type="caution">
    <text evidence="3">The sequence shown here is derived from an EMBL/GenBank/DDBJ whole genome shotgun (WGS) entry which is preliminary data.</text>
</comment>
<comment type="similarity">
    <text evidence="1">Belongs to the universal stress protein A family.</text>
</comment>
<dbReference type="SUPFAM" id="SSF52402">
    <property type="entry name" value="Adenine nucleotide alpha hydrolases-like"/>
    <property type="match status" value="1"/>
</dbReference>
<dbReference type="InterPro" id="IPR014729">
    <property type="entry name" value="Rossmann-like_a/b/a_fold"/>
</dbReference>
<dbReference type="Pfam" id="PF00582">
    <property type="entry name" value="Usp"/>
    <property type="match status" value="1"/>
</dbReference>